<dbReference type="GO" id="GO:0005886">
    <property type="term" value="C:plasma membrane"/>
    <property type="evidence" value="ECO:0007669"/>
    <property type="project" value="UniProtKB-SubCell"/>
</dbReference>
<dbReference type="AlphaFoldDB" id="A0A3A3GLW5"/>
<evidence type="ECO:0000313" key="16">
    <source>
        <dbReference type="EMBL" id="RJG23558.1"/>
    </source>
</evidence>
<feature type="domain" description="Histidine kinase" evidence="15">
    <location>
        <begin position="220"/>
        <end position="437"/>
    </location>
</feature>
<evidence type="ECO:0000256" key="4">
    <source>
        <dbReference type="ARBA" id="ARBA00022475"/>
    </source>
</evidence>
<keyword evidence="5" id="KW-0597">Phosphoprotein</keyword>
<dbReference type="InterPro" id="IPR003594">
    <property type="entry name" value="HATPase_dom"/>
</dbReference>
<evidence type="ECO:0000313" key="17">
    <source>
        <dbReference type="Proteomes" id="UP000266177"/>
    </source>
</evidence>
<dbReference type="Pfam" id="PF00512">
    <property type="entry name" value="HisKA"/>
    <property type="match status" value="1"/>
</dbReference>
<dbReference type="EC" id="2.7.13.3" evidence="3"/>
<evidence type="ECO:0000259" key="15">
    <source>
        <dbReference type="PROSITE" id="PS50109"/>
    </source>
</evidence>
<dbReference type="InterPro" id="IPR005467">
    <property type="entry name" value="His_kinase_dom"/>
</dbReference>
<sequence>MKFSIKTKIVLAFFIVALLNGAFVFGYYQFYLADKFMESTQTIGKENAQYRQQLIEDIVALYPDEGAISALIRTEAGTQDIQMTVTDLDGREVAATAEHREGSALLQTKEVVRIQGEAVYLIDFQYPDWYEQVKPMKSLLLLVISVLVLSVIGLIFYLQSHIVKPLTLLHTYMKTFHFQNMKLPKLERRQDEIGELMKDFAEMGQRLETSHNEQVDMIAAVSHDIKTPLTSIIGYVERLSGSKTLTEAKKEDYYRIIHRKAKDIEKLVEDFSAFSDMEHDTLKIVTERIHVRSFIQSICTEYEEELQAHQARLEWTCQVPEDVHVELDMKKIRRVFANIVHNALVYVSPPVHLRLSCEIQDGSLCISFEDNGEGVPDEELERIFDKLYRVDPARSRAGGGSGLGLATCKSMIEAHGGRIHAYRNPLGGLGIYFTLPL</sequence>
<dbReference type="GO" id="GO:0000155">
    <property type="term" value="F:phosphorelay sensor kinase activity"/>
    <property type="evidence" value="ECO:0007669"/>
    <property type="project" value="InterPro"/>
</dbReference>
<gene>
    <name evidence="16" type="ORF">DQX05_12975</name>
</gene>
<dbReference type="InterPro" id="IPR050398">
    <property type="entry name" value="HssS/ArlS-like"/>
</dbReference>
<dbReference type="PRINTS" id="PR00344">
    <property type="entry name" value="BCTRLSENSOR"/>
</dbReference>
<keyword evidence="7 14" id="KW-0812">Transmembrane</keyword>
<name>A0A3A3GLW5_PANTH</name>
<dbReference type="CDD" id="cd00082">
    <property type="entry name" value="HisKA"/>
    <property type="match status" value="1"/>
</dbReference>
<dbReference type="SUPFAM" id="SSF158472">
    <property type="entry name" value="HAMP domain-like"/>
    <property type="match status" value="1"/>
</dbReference>
<dbReference type="SUPFAM" id="SSF47384">
    <property type="entry name" value="Homodimeric domain of signal transducing histidine kinase"/>
    <property type="match status" value="1"/>
</dbReference>
<comment type="caution">
    <text evidence="16">The sequence shown here is derived from an EMBL/GenBank/DDBJ whole genome shotgun (WGS) entry which is preliminary data.</text>
</comment>
<keyword evidence="8" id="KW-0547">Nucleotide-binding</keyword>
<evidence type="ECO:0000256" key="7">
    <source>
        <dbReference type="ARBA" id="ARBA00022692"/>
    </source>
</evidence>
<evidence type="ECO:0000256" key="8">
    <source>
        <dbReference type="ARBA" id="ARBA00022741"/>
    </source>
</evidence>
<dbReference type="PANTHER" id="PTHR45528">
    <property type="entry name" value="SENSOR HISTIDINE KINASE CPXA"/>
    <property type="match status" value="1"/>
</dbReference>
<evidence type="ECO:0000256" key="10">
    <source>
        <dbReference type="ARBA" id="ARBA00022840"/>
    </source>
</evidence>
<dbReference type="PANTHER" id="PTHR45528:SF1">
    <property type="entry name" value="SENSOR HISTIDINE KINASE CPXA"/>
    <property type="match status" value="1"/>
</dbReference>
<dbReference type="GO" id="GO:0005524">
    <property type="term" value="F:ATP binding"/>
    <property type="evidence" value="ECO:0007669"/>
    <property type="project" value="UniProtKB-KW"/>
</dbReference>
<reference evidence="16 17" key="1">
    <citation type="submission" date="2018-09" db="EMBL/GenBank/DDBJ databases">
        <title>Paenibacillus SK2017-BO5.</title>
        <authorList>
            <person name="Piskunova J.V."/>
            <person name="Dubiley S.A."/>
            <person name="Severinov K.V."/>
        </authorList>
    </citation>
    <scope>NUCLEOTIDE SEQUENCE [LARGE SCALE GENOMIC DNA]</scope>
    <source>
        <strain evidence="16 17">BO5</strain>
    </source>
</reference>
<dbReference type="RefSeq" id="WP_119794047.1">
    <property type="nucleotide sequence ID" value="NZ_QYZD01000010.1"/>
</dbReference>
<keyword evidence="9 16" id="KW-0418">Kinase</keyword>
<evidence type="ECO:0000256" key="3">
    <source>
        <dbReference type="ARBA" id="ARBA00012438"/>
    </source>
</evidence>
<proteinExistence type="predicted"/>
<feature type="transmembrane region" description="Helical" evidence="14">
    <location>
        <begin position="9"/>
        <end position="30"/>
    </location>
</feature>
<dbReference type="InterPro" id="IPR036097">
    <property type="entry name" value="HisK_dim/P_sf"/>
</dbReference>
<evidence type="ECO:0000256" key="1">
    <source>
        <dbReference type="ARBA" id="ARBA00000085"/>
    </source>
</evidence>
<keyword evidence="10" id="KW-0067">ATP-binding</keyword>
<keyword evidence="6" id="KW-0808">Transferase</keyword>
<dbReference type="Gene3D" id="1.10.287.130">
    <property type="match status" value="1"/>
</dbReference>
<evidence type="ECO:0000256" key="14">
    <source>
        <dbReference type="SAM" id="Phobius"/>
    </source>
</evidence>
<dbReference type="EMBL" id="QYZD01000010">
    <property type="protein sequence ID" value="RJG23558.1"/>
    <property type="molecule type" value="Genomic_DNA"/>
</dbReference>
<evidence type="ECO:0000256" key="11">
    <source>
        <dbReference type="ARBA" id="ARBA00022989"/>
    </source>
</evidence>
<accession>A0A3A3GLW5</accession>
<protein>
    <recommendedName>
        <fullName evidence="3">histidine kinase</fullName>
        <ecNumber evidence="3">2.7.13.3</ecNumber>
    </recommendedName>
</protein>
<dbReference type="SMART" id="SM00387">
    <property type="entry name" value="HATPase_c"/>
    <property type="match status" value="1"/>
</dbReference>
<evidence type="ECO:0000256" key="9">
    <source>
        <dbReference type="ARBA" id="ARBA00022777"/>
    </source>
</evidence>
<dbReference type="SMART" id="SM00388">
    <property type="entry name" value="HisKA"/>
    <property type="match status" value="1"/>
</dbReference>
<dbReference type="PROSITE" id="PS50109">
    <property type="entry name" value="HIS_KIN"/>
    <property type="match status" value="1"/>
</dbReference>
<dbReference type="OrthoDB" id="335833at2"/>
<dbReference type="InterPro" id="IPR003661">
    <property type="entry name" value="HisK_dim/P_dom"/>
</dbReference>
<organism evidence="16 17">
    <name type="scientific">Paenibacillus thiaminolyticus</name>
    <name type="common">Bacillus thiaminolyticus</name>
    <dbReference type="NCBI Taxonomy" id="49283"/>
    <lineage>
        <taxon>Bacteria</taxon>
        <taxon>Bacillati</taxon>
        <taxon>Bacillota</taxon>
        <taxon>Bacilli</taxon>
        <taxon>Bacillales</taxon>
        <taxon>Paenibacillaceae</taxon>
        <taxon>Paenibacillus</taxon>
    </lineage>
</organism>
<evidence type="ECO:0000256" key="6">
    <source>
        <dbReference type="ARBA" id="ARBA00022679"/>
    </source>
</evidence>
<keyword evidence="4" id="KW-1003">Cell membrane</keyword>
<evidence type="ECO:0000256" key="2">
    <source>
        <dbReference type="ARBA" id="ARBA00004651"/>
    </source>
</evidence>
<dbReference type="Gene3D" id="3.30.565.10">
    <property type="entry name" value="Histidine kinase-like ATPase, C-terminal domain"/>
    <property type="match status" value="1"/>
</dbReference>
<dbReference type="InterPro" id="IPR036890">
    <property type="entry name" value="HATPase_C_sf"/>
</dbReference>
<keyword evidence="12" id="KW-0902">Two-component regulatory system</keyword>
<dbReference type="FunFam" id="3.30.565.10:FF:000006">
    <property type="entry name" value="Sensor histidine kinase WalK"/>
    <property type="match status" value="1"/>
</dbReference>
<dbReference type="Proteomes" id="UP000266177">
    <property type="component" value="Unassembled WGS sequence"/>
</dbReference>
<evidence type="ECO:0000256" key="12">
    <source>
        <dbReference type="ARBA" id="ARBA00023012"/>
    </source>
</evidence>
<evidence type="ECO:0000256" key="13">
    <source>
        <dbReference type="ARBA" id="ARBA00023136"/>
    </source>
</evidence>
<dbReference type="Gene3D" id="6.10.340.10">
    <property type="match status" value="1"/>
</dbReference>
<keyword evidence="11 14" id="KW-1133">Transmembrane helix</keyword>
<comment type="subcellular location">
    <subcellularLocation>
        <location evidence="2">Cell membrane</location>
        <topology evidence="2">Multi-pass membrane protein</topology>
    </subcellularLocation>
</comment>
<comment type="catalytic activity">
    <reaction evidence="1">
        <text>ATP + protein L-histidine = ADP + protein N-phospho-L-histidine.</text>
        <dbReference type="EC" id="2.7.13.3"/>
    </reaction>
</comment>
<dbReference type="SUPFAM" id="SSF55874">
    <property type="entry name" value="ATPase domain of HSP90 chaperone/DNA topoisomerase II/histidine kinase"/>
    <property type="match status" value="1"/>
</dbReference>
<keyword evidence="13 14" id="KW-0472">Membrane</keyword>
<dbReference type="InterPro" id="IPR004358">
    <property type="entry name" value="Sig_transdc_His_kin-like_C"/>
</dbReference>
<evidence type="ECO:0000256" key="5">
    <source>
        <dbReference type="ARBA" id="ARBA00022553"/>
    </source>
</evidence>
<dbReference type="Pfam" id="PF02518">
    <property type="entry name" value="HATPase_c"/>
    <property type="match status" value="1"/>
</dbReference>
<feature type="transmembrane region" description="Helical" evidence="14">
    <location>
        <begin position="139"/>
        <end position="158"/>
    </location>
</feature>